<evidence type="ECO:0000313" key="2">
    <source>
        <dbReference type="EMBL" id="KFD67355.1"/>
    </source>
</evidence>
<dbReference type="Proteomes" id="UP000030764">
    <property type="component" value="Unassembled WGS sequence"/>
</dbReference>
<protein>
    <submittedName>
        <fullName evidence="1">Uncharacterized protein</fullName>
    </submittedName>
</protein>
<name>A0A085M9S2_9BILA</name>
<accession>A0A085M9S2</accession>
<sequence length="73" mass="8387">MIFVTLIMEDVDIFSMFIQWNLDYNNNTCQRVVVIYEILGLFTLVPGIWPPAAALARLCHSIVMIDNRVTDDP</sequence>
<gene>
    <name evidence="1" type="ORF">M513_05235</name>
    <name evidence="2" type="ORF">M514_05235</name>
</gene>
<proteinExistence type="predicted"/>
<evidence type="ECO:0000313" key="1">
    <source>
        <dbReference type="EMBL" id="KFD53968.1"/>
    </source>
</evidence>
<dbReference type="AlphaFoldDB" id="A0A085M9S2"/>
<dbReference type="EMBL" id="KL363212">
    <property type="protein sequence ID" value="KFD53968.1"/>
    <property type="molecule type" value="Genomic_DNA"/>
</dbReference>
<dbReference type="EMBL" id="KL367515">
    <property type="protein sequence ID" value="KFD67355.1"/>
    <property type="molecule type" value="Genomic_DNA"/>
</dbReference>
<dbReference type="Proteomes" id="UP000030758">
    <property type="component" value="Unassembled WGS sequence"/>
</dbReference>
<evidence type="ECO:0000313" key="3">
    <source>
        <dbReference type="Proteomes" id="UP000030764"/>
    </source>
</evidence>
<reference evidence="1 3" key="1">
    <citation type="journal article" date="2014" name="Nat. Genet.">
        <title>Genome and transcriptome of the porcine whipworm Trichuris suis.</title>
        <authorList>
            <person name="Jex A.R."/>
            <person name="Nejsum P."/>
            <person name="Schwarz E.M."/>
            <person name="Hu L."/>
            <person name="Young N.D."/>
            <person name="Hall R.S."/>
            <person name="Korhonen P.K."/>
            <person name="Liao S."/>
            <person name="Thamsborg S."/>
            <person name="Xia J."/>
            <person name="Xu P."/>
            <person name="Wang S."/>
            <person name="Scheerlinck J.P."/>
            <person name="Hofmann A."/>
            <person name="Sternberg P.W."/>
            <person name="Wang J."/>
            <person name="Gasser R.B."/>
        </authorList>
    </citation>
    <scope>NUCLEOTIDE SEQUENCE [LARGE SCALE GENOMIC DNA]</scope>
    <source>
        <strain evidence="2">DCEP-RM93F</strain>
        <strain evidence="1">DCEP-RM93M</strain>
    </source>
</reference>
<keyword evidence="3" id="KW-1185">Reference proteome</keyword>
<organism evidence="1 3">
    <name type="scientific">Trichuris suis</name>
    <name type="common">pig whipworm</name>
    <dbReference type="NCBI Taxonomy" id="68888"/>
    <lineage>
        <taxon>Eukaryota</taxon>
        <taxon>Metazoa</taxon>
        <taxon>Ecdysozoa</taxon>
        <taxon>Nematoda</taxon>
        <taxon>Enoplea</taxon>
        <taxon>Dorylaimia</taxon>
        <taxon>Trichinellida</taxon>
        <taxon>Trichuridae</taxon>
        <taxon>Trichuris</taxon>
    </lineage>
</organism>